<name>A0A7T7UWX6_9FLAO</name>
<proteinExistence type="predicted"/>
<organism evidence="1 2">
    <name type="scientific">Elizabethkingia bruuniana</name>
    <dbReference type="NCBI Taxonomy" id="1756149"/>
    <lineage>
        <taxon>Bacteria</taxon>
        <taxon>Pseudomonadati</taxon>
        <taxon>Bacteroidota</taxon>
        <taxon>Flavobacteriia</taxon>
        <taxon>Flavobacteriales</taxon>
        <taxon>Weeksellaceae</taxon>
        <taxon>Elizabethkingia</taxon>
    </lineage>
</organism>
<dbReference type="Proteomes" id="UP000595426">
    <property type="component" value="Chromosome"/>
</dbReference>
<dbReference type="RefSeq" id="WP_034871250.1">
    <property type="nucleotide sequence ID" value="NZ_CP067018.1"/>
</dbReference>
<keyword evidence="2" id="KW-1185">Reference proteome</keyword>
<sequence length="169" mass="17962">MGLFNNGIAEVLFADIAADGGAGTTFKALGKTLEDSFKILTEDGTTTTFKSEETDDPEFEVTRGGSLGFEFQLMDPDADALVAIFKGTKTADGGYEPPDKTATVEKSFKVVPEMGLGFNVVRAKITGKFTDAMGKNALMGIIVTVKIMTPTKAGVKKFTMPKYPLATTP</sequence>
<evidence type="ECO:0000313" key="1">
    <source>
        <dbReference type="EMBL" id="QQN57539.1"/>
    </source>
</evidence>
<protein>
    <submittedName>
        <fullName evidence="1">Uncharacterized protein</fullName>
    </submittedName>
</protein>
<reference evidence="1 2" key="1">
    <citation type="submission" date="2020-12" db="EMBL/GenBank/DDBJ databases">
        <title>FDA dAtabase for Regulatory Grade micrObial Sequences (FDA-ARGOS): Supporting development and validation of Infectious Disease Dx tests.</title>
        <authorList>
            <person name="Kerrigan L."/>
            <person name="Long C."/>
            <person name="Tallon L."/>
            <person name="Sadzewicz L."/>
            <person name="Zhao X."/>
            <person name="Boylan J."/>
            <person name="Ott S."/>
            <person name="Bowen H."/>
            <person name="Vavikolanu K."/>
            <person name="Mehta A."/>
            <person name="Aluvathingal J."/>
            <person name="Nadendla S."/>
            <person name="Yan Y."/>
            <person name="Sichtig H."/>
        </authorList>
    </citation>
    <scope>NUCLEOTIDE SEQUENCE [LARGE SCALE GENOMIC DNA]</scope>
    <source>
        <strain evidence="1 2">FDAARGOS_1031</strain>
    </source>
</reference>
<accession>A0A7T7UWX6</accession>
<dbReference type="EMBL" id="CP067018">
    <property type="protein sequence ID" value="QQN57539.1"/>
    <property type="molecule type" value="Genomic_DNA"/>
</dbReference>
<evidence type="ECO:0000313" key="2">
    <source>
        <dbReference type="Proteomes" id="UP000595426"/>
    </source>
</evidence>
<gene>
    <name evidence="1" type="ORF">I6H88_13915</name>
</gene>
<dbReference type="AlphaFoldDB" id="A0A7T7UWX6"/>